<sequence length="529" mass="57261">MDDSKRTDEPTMVQPANHGDSDCTPGHMDTQSDRFGHVERRLKSRHIQFMALGGAIGTSLFLGIGSSLSTAGPANLLLGFAISGLAVYGMMLSLGEMTTWLPIPGGIPTFCSRYVDDALGFAVGWNNWYFASIVPAVWITIIIIFIIVLNVSAVGIFGEAEFVFTCIKLIAIIGLMILSVVIMAGGAPNHEAIGFKYWNNPGAMNELSPATGAEGRFLAFFSVLVYACFTYAGVEMLAAAGGETQNPRVNMPIAFRRVAHRIVGFYVFGTLFVGCIVASNDPNLLTALAQNASGAAESPWVIGIQNAGITVLPSIINAVILTSAVSSANAMLYTGSRYLYSLAKVGQAPRVLLHCTKKGVPLWCVLVTASISLLTYMTVSVAGSTVFLWFANLTTVASLITWMSICYAFTRFRAALHAQGMSTENIWFRSPFQPYLAWTCLIFFAIVSFFNGFSVFMKGNWSVSSFLVAYIGFPIFGAFYISWKVLKRTKVHPLEHVDLVTGKADIDALDGDLGTEHPKTMLSRLAKLV</sequence>
<keyword evidence="3 8" id="KW-0812">Transmembrane</keyword>
<dbReference type="PROSITE" id="PS00218">
    <property type="entry name" value="AMINO_ACID_PERMEASE_1"/>
    <property type="match status" value="1"/>
</dbReference>
<dbReference type="InterPro" id="IPR050524">
    <property type="entry name" value="APC_YAT"/>
</dbReference>
<organism evidence="10 11">
    <name type="scientific">Talaromyces pinophilus</name>
    <name type="common">Penicillium pinophilum</name>
    <dbReference type="NCBI Taxonomy" id="128442"/>
    <lineage>
        <taxon>Eukaryota</taxon>
        <taxon>Fungi</taxon>
        <taxon>Dikarya</taxon>
        <taxon>Ascomycota</taxon>
        <taxon>Pezizomycotina</taxon>
        <taxon>Eurotiomycetes</taxon>
        <taxon>Eurotiomycetidae</taxon>
        <taxon>Eurotiales</taxon>
        <taxon>Trichocomaceae</taxon>
        <taxon>Talaromyces</taxon>
        <taxon>Talaromyces sect. Talaromyces</taxon>
    </lineage>
</organism>
<feature type="transmembrane region" description="Helical" evidence="8">
    <location>
        <begin position="463"/>
        <end position="483"/>
    </location>
</feature>
<dbReference type="GO" id="GO:0016020">
    <property type="term" value="C:membrane"/>
    <property type="evidence" value="ECO:0007669"/>
    <property type="project" value="UniProtKB-SubCell"/>
</dbReference>
<gene>
    <name evidence="10" type="ORF">TCE0_041f13724</name>
</gene>
<feature type="transmembrane region" description="Helical" evidence="8">
    <location>
        <begin position="217"/>
        <end position="238"/>
    </location>
</feature>
<feature type="transmembrane region" description="Helical" evidence="8">
    <location>
        <begin position="258"/>
        <end position="279"/>
    </location>
</feature>
<dbReference type="PANTHER" id="PTHR43341">
    <property type="entry name" value="AMINO ACID PERMEASE"/>
    <property type="match status" value="1"/>
</dbReference>
<dbReference type="AlphaFoldDB" id="A0A6V8HI42"/>
<proteinExistence type="predicted"/>
<feature type="transmembrane region" description="Helical" evidence="8">
    <location>
        <begin position="435"/>
        <end position="457"/>
    </location>
</feature>
<dbReference type="Pfam" id="PF00324">
    <property type="entry name" value="AA_permease"/>
    <property type="match status" value="1"/>
</dbReference>
<feature type="domain" description="Amino acid permease/ SLC12A" evidence="9">
    <location>
        <begin position="128"/>
        <end position="491"/>
    </location>
</feature>
<dbReference type="Proteomes" id="UP000053095">
    <property type="component" value="Unassembled WGS sequence"/>
</dbReference>
<dbReference type="InterPro" id="IPR004841">
    <property type="entry name" value="AA-permease/SLC12A_dom"/>
</dbReference>
<dbReference type="PIRSF" id="PIRSF006060">
    <property type="entry name" value="AA_transporter"/>
    <property type="match status" value="1"/>
</dbReference>
<feature type="transmembrane region" description="Helical" evidence="8">
    <location>
        <begin position="360"/>
        <end position="381"/>
    </location>
</feature>
<keyword evidence="4" id="KW-0029">Amino-acid transport</keyword>
<evidence type="ECO:0000256" key="2">
    <source>
        <dbReference type="ARBA" id="ARBA00022448"/>
    </source>
</evidence>
<evidence type="ECO:0000259" key="9">
    <source>
        <dbReference type="Pfam" id="PF00324"/>
    </source>
</evidence>
<feature type="transmembrane region" description="Helical" evidence="8">
    <location>
        <begin position="387"/>
        <end position="409"/>
    </location>
</feature>
<evidence type="ECO:0000256" key="5">
    <source>
        <dbReference type="ARBA" id="ARBA00022989"/>
    </source>
</evidence>
<dbReference type="PANTHER" id="PTHR43341:SF39">
    <property type="entry name" value="AMINO ACID TRANSPORTER (EUROFUNG)-RELATED"/>
    <property type="match status" value="1"/>
</dbReference>
<comment type="subcellular location">
    <subcellularLocation>
        <location evidence="1">Membrane</location>
        <topology evidence="1">Multi-pass membrane protein</topology>
    </subcellularLocation>
</comment>
<evidence type="ECO:0000256" key="4">
    <source>
        <dbReference type="ARBA" id="ARBA00022970"/>
    </source>
</evidence>
<dbReference type="Gene3D" id="1.20.1740.10">
    <property type="entry name" value="Amino acid/polyamine transporter I"/>
    <property type="match status" value="1"/>
</dbReference>
<evidence type="ECO:0000256" key="1">
    <source>
        <dbReference type="ARBA" id="ARBA00004141"/>
    </source>
</evidence>
<evidence type="ECO:0000313" key="11">
    <source>
        <dbReference type="Proteomes" id="UP000053095"/>
    </source>
</evidence>
<evidence type="ECO:0000256" key="7">
    <source>
        <dbReference type="SAM" id="MobiDB-lite"/>
    </source>
</evidence>
<feature type="transmembrane region" description="Helical" evidence="8">
    <location>
        <begin position="47"/>
        <end position="64"/>
    </location>
</feature>
<protein>
    <submittedName>
        <fullName evidence="10">Amino acid transporter</fullName>
    </submittedName>
</protein>
<feature type="transmembrane region" description="Helical" evidence="8">
    <location>
        <begin position="76"/>
        <end position="94"/>
    </location>
</feature>
<evidence type="ECO:0000256" key="6">
    <source>
        <dbReference type="ARBA" id="ARBA00023136"/>
    </source>
</evidence>
<dbReference type="InterPro" id="IPR004840">
    <property type="entry name" value="Amino_acid_permease_CS"/>
</dbReference>
<feature type="region of interest" description="Disordered" evidence="7">
    <location>
        <begin position="1"/>
        <end position="31"/>
    </location>
</feature>
<accession>A0A6V8HI42</accession>
<keyword evidence="6 8" id="KW-0472">Membrane</keyword>
<evidence type="ECO:0000256" key="8">
    <source>
        <dbReference type="SAM" id="Phobius"/>
    </source>
</evidence>
<keyword evidence="11" id="KW-1185">Reference proteome</keyword>
<reference evidence="11" key="1">
    <citation type="journal article" date="2015" name="Genome Announc.">
        <title>Draft genome sequence of Talaromyces cellulolyticus strain Y-94, a source of lignocellulosic biomass-degrading enzymes.</title>
        <authorList>
            <person name="Fujii T."/>
            <person name="Koike H."/>
            <person name="Sawayama S."/>
            <person name="Yano S."/>
            <person name="Inoue H."/>
        </authorList>
    </citation>
    <scope>NUCLEOTIDE SEQUENCE [LARGE SCALE GENOMIC DNA]</scope>
    <source>
        <strain evidence="11">Y-94</strain>
    </source>
</reference>
<feature type="transmembrane region" description="Helical" evidence="8">
    <location>
        <begin position="128"/>
        <end position="157"/>
    </location>
</feature>
<evidence type="ECO:0000313" key="10">
    <source>
        <dbReference type="EMBL" id="GAM40968.1"/>
    </source>
</evidence>
<dbReference type="EMBL" id="DF933837">
    <property type="protein sequence ID" value="GAM40968.1"/>
    <property type="molecule type" value="Genomic_DNA"/>
</dbReference>
<keyword evidence="5 8" id="KW-1133">Transmembrane helix</keyword>
<evidence type="ECO:0000256" key="3">
    <source>
        <dbReference type="ARBA" id="ARBA00022692"/>
    </source>
</evidence>
<feature type="transmembrane region" description="Helical" evidence="8">
    <location>
        <begin position="169"/>
        <end position="187"/>
    </location>
</feature>
<comment type="caution">
    <text evidence="10">The sequence shown here is derived from an EMBL/GenBank/DDBJ whole genome shotgun (WGS) entry which is preliminary data.</text>
</comment>
<dbReference type="GO" id="GO:0015171">
    <property type="term" value="F:amino acid transmembrane transporter activity"/>
    <property type="evidence" value="ECO:0007669"/>
    <property type="project" value="TreeGrafter"/>
</dbReference>
<name>A0A6V8HI42_TALPI</name>
<keyword evidence="2" id="KW-0813">Transport</keyword>